<evidence type="ECO:0000256" key="3">
    <source>
        <dbReference type="ARBA" id="ARBA00022763"/>
    </source>
</evidence>
<evidence type="ECO:0000256" key="6">
    <source>
        <dbReference type="ARBA" id="ARBA00023125"/>
    </source>
</evidence>
<evidence type="ECO:0000313" key="10">
    <source>
        <dbReference type="Proteomes" id="UP000054248"/>
    </source>
</evidence>
<dbReference type="OrthoDB" id="2111841at2759"/>
<evidence type="ECO:0000256" key="8">
    <source>
        <dbReference type="SAM" id="MobiDB-lite"/>
    </source>
</evidence>
<protein>
    <recommendedName>
        <fullName evidence="11">DUF159-domain-containing protein</fullName>
    </recommendedName>
</protein>
<keyword evidence="6" id="KW-0238">DNA-binding</keyword>
<dbReference type="InterPro" id="IPR036590">
    <property type="entry name" value="SRAP-like"/>
</dbReference>
<keyword evidence="4" id="KW-0378">Hydrolase</keyword>
<keyword evidence="7" id="KW-0456">Lyase</keyword>
<keyword evidence="3" id="KW-0227">DNA damage</keyword>
<dbReference type="GO" id="GO:0106300">
    <property type="term" value="P:protein-DNA covalent cross-linking repair"/>
    <property type="evidence" value="ECO:0007669"/>
    <property type="project" value="InterPro"/>
</dbReference>
<feature type="compositionally biased region" description="Low complexity" evidence="8">
    <location>
        <begin position="265"/>
        <end position="282"/>
    </location>
</feature>
<dbReference type="Gene3D" id="3.90.1680.10">
    <property type="entry name" value="SOS response associated peptidase-like"/>
    <property type="match status" value="1"/>
</dbReference>
<evidence type="ECO:0000256" key="1">
    <source>
        <dbReference type="ARBA" id="ARBA00008136"/>
    </source>
</evidence>
<feature type="compositionally biased region" description="Basic and acidic residues" evidence="8">
    <location>
        <begin position="374"/>
        <end position="386"/>
    </location>
</feature>
<evidence type="ECO:0000256" key="5">
    <source>
        <dbReference type="ARBA" id="ARBA00023124"/>
    </source>
</evidence>
<dbReference type="Pfam" id="PF02586">
    <property type="entry name" value="SRAP"/>
    <property type="match status" value="1"/>
</dbReference>
<dbReference type="EMBL" id="KN823083">
    <property type="protein sequence ID" value="KIO23511.1"/>
    <property type="molecule type" value="Genomic_DNA"/>
</dbReference>
<dbReference type="HOGENOM" id="CLU_035990_0_2_1"/>
<sequence length="419" mass="47534">MCGRFALWQQDLEEEIAAQYPFLDVRRYEPPEEEGGEENQAQFYPRYNIAPRSMSPVIRRMENDDHPGAILQLMKWGVIPHWQKHETNNLATMNARSEALIDGDTGIWASLKGKKRCIVPVNGYFEWLKKGNQRLPYYMKRKDDKPLLLAGLWDVTTLEDQKFPTYSFTIITTSSNSQLSFIHDRMPVFLEDEASVQTWLDPKTGWGKELAQMLKPYDHEVSAYQVPKEIGKVGTNDPSFVQPVAERKDGIAAMFKKQQETGAHLKSPSSSQPKSQNLSSSLKQEEEEEEEEKPLHSQSSVRLSQPKGKEKATTTGKTKTVSESERMTLGDAKAAQKRARQESQEEVVVVDDEEVEQIVNRPSSSSPKKKKLKKEADSAEASDKPHSQKKQAPASPRKKKVPPHAAPPQKAKITDFFKK</sequence>
<dbReference type="STRING" id="1051891.A0A0C3QD76"/>
<organism evidence="9 10">
    <name type="scientific">Tulasnella calospora MUT 4182</name>
    <dbReference type="NCBI Taxonomy" id="1051891"/>
    <lineage>
        <taxon>Eukaryota</taxon>
        <taxon>Fungi</taxon>
        <taxon>Dikarya</taxon>
        <taxon>Basidiomycota</taxon>
        <taxon>Agaricomycotina</taxon>
        <taxon>Agaricomycetes</taxon>
        <taxon>Cantharellales</taxon>
        <taxon>Tulasnellaceae</taxon>
        <taxon>Tulasnella</taxon>
    </lineage>
</organism>
<proteinExistence type="inferred from homology"/>
<comment type="similarity">
    <text evidence="1">Belongs to the SOS response-associated peptidase family.</text>
</comment>
<evidence type="ECO:0008006" key="11">
    <source>
        <dbReference type="Google" id="ProtNLM"/>
    </source>
</evidence>
<evidence type="ECO:0000256" key="7">
    <source>
        <dbReference type="ARBA" id="ARBA00023239"/>
    </source>
</evidence>
<feature type="compositionally biased region" description="Acidic residues" evidence="8">
    <location>
        <begin position="344"/>
        <end position="356"/>
    </location>
</feature>
<dbReference type="SUPFAM" id="SSF143081">
    <property type="entry name" value="BB1717-like"/>
    <property type="match status" value="1"/>
</dbReference>
<dbReference type="PANTHER" id="PTHR13604:SF0">
    <property type="entry name" value="ABASIC SITE PROCESSING PROTEIN HMCES"/>
    <property type="match status" value="1"/>
</dbReference>
<feature type="region of interest" description="Disordered" evidence="8">
    <location>
        <begin position="259"/>
        <end position="419"/>
    </location>
</feature>
<dbReference type="PANTHER" id="PTHR13604">
    <property type="entry name" value="DC12-RELATED"/>
    <property type="match status" value="1"/>
</dbReference>
<dbReference type="AlphaFoldDB" id="A0A0C3QD76"/>
<dbReference type="GO" id="GO:0016829">
    <property type="term" value="F:lyase activity"/>
    <property type="evidence" value="ECO:0007669"/>
    <property type="project" value="UniProtKB-KW"/>
</dbReference>
<keyword evidence="10" id="KW-1185">Reference proteome</keyword>
<reference evidence="9 10" key="1">
    <citation type="submission" date="2014-04" db="EMBL/GenBank/DDBJ databases">
        <authorList>
            <consortium name="DOE Joint Genome Institute"/>
            <person name="Kuo A."/>
            <person name="Girlanda M."/>
            <person name="Perotto S."/>
            <person name="Kohler A."/>
            <person name="Nagy L.G."/>
            <person name="Floudas D."/>
            <person name="Copeland A."/>
            <person name="Barry K.W."/>
            <person name="Cichocki N."/>
            <person name="Veneault-Fourrey C."/>
            <person name="LaButti K."/>
            <person name="Lindquist E.A."/>
            <person name="Lipzen A."/>
            <person name="Lundell T."/>
            <person name="Morin E."/>
            <person name="Murat C."/>
            <person name="Sun H."/>
            <person name="Tunlid A."/>
            <person name="Henrissat B."/>
            <person name="Grigoriev I.V."/>
            <person name="Hibbett D.S."/>
            <person name="Martin F."/>
            <person name="Nordberg H.P."/>
            <person name="Cantor M.N."/>
            <person name="Hua S.X."/>
        </authorList>
    </citation>
    <scope>NUCLEOTIDE SEQUENCE [LARGE SCALE GENOMIC DNA]</scope>
    <source>
        <strain evidence="9 10">MUT 4182</strain>
    </source>
</reference>
<keyword evidence="2" id="KW-0645">Protease</keyword>
<accession>A0A0C3QD76</accession>
<reference evidence="10" key="2">
    <citation type="submission" date="2015-01" db="EMBL/GenBank/DDBJ databases">
        <title>Evolutionary Origins and Diversification of the Mycorrhizal Mutualists.</title>
        <authorList>
            <consortium name="DOE Joint Genome Institute"/>
            <consortium name="Mycorrhizal Genomics Consortium"/>
            <person name="Kohler A."/>
            <person name="Kuo A."/>
            <person name="Nagy L.G."/>
            <person name="Floudas D."/>
            <person name="Copeland A."/>
            <person name="Barry K.W."/>
            <person name="Cichocki N."/>
            <person name="Veneault-Fourrey C."/>
            <person name="LaButti K."/>
            <person name="Lindquist E.A."/>
            <person name="Lipzen A."/>
            <person name="Lundell T."/>
            <person name="Morin E."/>
            <person name="Murat C."/>
            <person name="Riley R."/>
            <person name="Ohm R."/>
            <person name="Sun H."/>
            <person name="Tunlid A."/>
            <person name="Henrissat B."/>
            <person name="Grigoriev I.V."/>
            <person name="Hibbett D.S."/>
            <person name="Martin F."/>
        </authorList>
    </citation>
    <scope>NUCLEOTIDE SEQUENCE [LARGE SCALE GENOMIC DNA]</scope>
    <source>
        <strain evidence="10">MUT 4182</strain>
    </source>
</reference>
<dbReference type="GO" id="GO:0006508">
    <property type="term" value="P:proteolysis"/>
    <property type="evidence" value="ECO:0007669"/>
    <property type="project" value="UniProtKB-KW"/>
</dbReference>
<evidence type="ECO:0000256" key="4">
    <source>
        <dbReference type="ARBA" id="ARBA00022801"/>
    </source>
</evidence>
<dbReference type="Proteomes" id="UP000054248">
    <property type="component" value="Unassembled WGS sequence"/>
</dbReference>
<dbReference type="InterPro" id="IPR003738">
    <property type="entry name" value="SRAP"/>
</dbReference>
<evidence type="ECO:0000313" key="9">
    <source>
        <dbReference type="EMBL" id="KIO23511.1"/>
    </source>
</evidence>
<keyword evidence="5" id="KW-0190">Covalent protein-DNA linkage</keyword>
<dbReference type="GO" id="GO:0003697">
    <property type="term" value="F:single-stranded DNA binding"/>
    <property type="evidence" value="ECO:0007669"/>
    <property type="project" value="InterPro"/>
</dbReference>
<dbReference type="GO" id="GO:0008233">
    <property type="term" value="F:peptidase activity"/>
    <property type="evidence" value="ECO:0007669"/>
    <property type="project" value="UniProtKB-KW"/>
</dbReference>
<evidence type="ECO:0000256" key="2">
    <source>
        <dbReference type="ARBA" id="ARBA00022670"/>
    </source>
</evidence>
<gene>
    <name evidence="9" type="ORF">M407DRAFT_109510</name>
</gene>
<name>A0A0C3QD76_9AGAM</name>